<dbReference type="EMBL" id="AP018365">
    <property type="protein sequence ID" value="BBA96749.1"/>
    <property type="molecule type" value="Genomic_DNA"/>
</dbReference>
<name>A0A7U3UQ96_9ACTN</name>
<evidence type="ECO:0000313" key="2">
    <source>
        <dbReference type="EMBL" id="BBA96749.1"/>
    </source>
</evidence>
<dbReference type="Proteomes" id="UP000595703">
    <property type="component" value="Chromosome"/>
</dbReference>
<protein>
    <submittedName>
        <fullName evidence="2">Uncharacterized protein</fullName>
    </submittedName>
</protein>
<dbReference type="RefSeq" id="WP_202233143.1">
    <property type="nucleotide sequence ID" value="NZ_AP018365.1"/>
</dbReference>
<dbReference type="AlphaFoldDB" id="A0A7U3UQ96"/>
<keyword evidence="3" id="KW-1185">Reference proteome</keyword>
<evidence type="ECO:0000256" key="1">
    <source>
        <dbReference type="SAM" id="MobiDB-lite"/>
    </source>
</evidence>
<proteinExistence type="predicted"/>
<reference evidence="2 3" key="2">
    <citation type="journal article" date="2011" name="J. Antibiot.">
        <title>Furaquinocins I and J: novel polyketide isoprenoid hybrid compounds from Streptomyces reveromyceticus SN-593.</title>
        <authorList>
            <person name="Panthee S."/>
            <person name="Takahashi S."/>
            <person name="Takagi H."/>
            <person name="Nogawa T."/>
            <person name="Oowada E."/>
            <person name="Uramoto M."/>
            <person name="Osada H."/>
        </authorList>
    </citation>
    <scope>NUCLEOTIDE SEQUENCE [LARGE SCALE GENOMIC DNA]</scope>
    <source>
        <strain evidence="2 3">SN-593</strain>
    </source>
</reference>
<reference evidence="2 3" key="3">
    <citation type="journal article" date="2011" name="Nat. Chem. Biol.">
        <title>Reveromycin A biosynthesis uses RevG and RevJ for stereospecific spiroacetal formation.</title>
        <authorList>
            <person name="Takahashi S."/>
            <person name="Toyoda A."/>
            <person name="Sekiyama Y."/>
            <person name="Takagi H."/>
            <person name="Nogawa T."/>
            <person name="Uramoto M."/>
            <person name="Suzuki R."/>
            <person name="Koshino H."/>
            <person name="Kumano T."/>
            <person name="Panthee S."/>
            <person name="Dairi T."/>
            <person name="Ishikawa J."/>
            <person name="Ikeda H."/>
            <person name="Sakaki Y."/>
            <person name="Osada H."/>
        </authorList>
    </citation>
    <scope>NUCLEOTIDE SEQUENCE [LARGE SCALE GENOMIC DNA]</scope>
    <source>
        <strain evidence="2 3">SN-593</strain>
    </source>
</reference>
<organism evidence="2 3">
    <name type="scientific">Actinacidiphila reveromycinica</name>
    <dbReference type="NCBI Taxonomy" id="659352"/>
    <lineage>
        <taxon>Bacteria</taxon>
        <taxon>Bacillati</taxon>
        <taxon>Actinomycetota</taxon>
        <taxon>Actinomycetes</taxon>
        <taxon>Kitasatosporales</taxon>
        <taxon>Streptomycetaceae</taxon>
        <taxon>Actinacidiphila</taxon>
    </lineage>
</organism>
<feature type="region of interest" description="Disordered" evidence="1">
    <location>
        <begin position="1"/>
        <end position="57"/>
    </location>
</feature>
<feature type="compositionally biased region" description="Basic residues" evidence="1">
    <location>
        <begin position="46"/>
        <end position="57"/>
    </location>
</feature>
<evidence type="ECO:0000313" key="3">
    <source>
        <dbReference type="Proteomes" id="UP000595703"/>
    </source>
</evidence>
<reference evidence="2 3" key="4">
    <citation type="journal article" date="2020" name="Sci. Rep.">
        <title>beta-carboline chemical signals induce reveromycin production through a LuxR family regulator in Streptomyces sp. SN-593.</title>
        <authorList>
            <person name="Panthee S."/>
            <person name="Kito N."/>
            <person name="Hayashi T."/>
            <person name="Shimizu T."/>
            <person name="Ishikawa J."/>
            <person name="Hamamoto H."/>
            <person name="Osada H."/>
            <person name="Takahashi S."/>
        </authorList>
    </citation>
    <scope>NUCLEOTIDE SEQUENCE [LARGE SCALE GENOMIC DNA]</scope>
    <source>
        <strain evidence="2 3">SN-593</strain>
    </source>
</reference>
<reference evidence="2 3" key="1">
    <citation type="journal article" date="2010" name="J. Bacteriol.">
        <title>Biochemical characterization of a novel indole prenyltransferase from Streptomyces sp. SN-593.</title>
        <authorList>
            <person name="Takahashi S."/>
            <person name="Takagi H."/>
            <person name="Toyoda A."/>
            <person name="Uramoto M."/>
            <person name="Nogawa T."/>
            <person name="Ueki M."/>
            <person name="Sakaki Y."/>
            <person name="Osada H."/>
        </authorList>
    </citation>
    <scope>NUCLEOTIDE SEQUENCE [LARGE SCALE GENOMIC DNA]</scope>
    <source>
        <strain evidence="2 3">SN-593</strain>
    </source>
</reference>
<feature type="compositionally biased region" description="Basic and acidic residues" evidence="1">
    <location>
        <begin position="10"/>
        <end position="39"/>
    </location>
</feature>
<sequence>MAKNRNQNRPQRDRQDERSHPAGEAQEQHGRSAQAEEHMMPASTRVARKQQKKFGHN</sequence>
<dbReference type="KEGG" id="arev:RVR_2196"/>
<accession>A0A7U3UQ96</accession>
<gene>
    <name evidence="2" type="ORF">RVR_2196</name>
</gene>